<dbReference type="Proteomes" id="UP000823941">
    <property type="component" value="Chromosome 4"/>
</dbReference>
<comment type="similarity">
    <text evidence="1 4">Belongs to the short-chain dehydrogenases/reductases (SDR) family.</text>
</comment>
<name>A0ABQ7R3P0_PLUXY</name>
<dbReference type="PANTHER" id="PTHR43963:SF4">
    <property type="entry name" value="CARBONYL REDUCTASE (NADPH)"/>
    <property type="match status" value="1"/>
</dbReference>
<organism evidence="5 6">
    <name type="scientific">Plutella xylostella</name>
    <name type="common">Diamondback moth</name>
    <name type="synonym">Plutella maculipennis</name>
    <dbReference type="NCBI Taxonomy" id="51655"/>
    <lineage>
        <taxon>Eukaryota</taxon>
        <taxon>Metazoa</taxon>
        <taxon>Ecdysozoa</taxon>
        <taxon>Arthropoda</taxon>
        <taxon>Hexapoda</taxon>
        <taxon>Insecta</taxon>
        <taxon>Pterygota</taxon>
        <taxon>Neoptera</taxon>
        <taxon>Endopterygota</taxon>
        <taxon>Lepidoptera</taxon>
        <taxon>Glossata</taxon>
        <taxon>Ditrysia</taxon>
        <taxon>Yponomeutoidea</taxon>
        <taxon>Plutellidae</taxon>
        <taxon>Plutella</taxon>
    </lineage>
</organism>
<proteinExistence type="inferred from homology"/>
<comment type="caution">
    <text evidence="5">The sequence shown here is derived from an EMBL/GenBank/DDBJ whole genome shotgun (WGS) entry which is preliminary data.</text>
</comment>
<gene>
    <name evidence="5" type="ORF">JYU34_002992</name>
</gene>
<evidence type="ECO:0000256" key="3">
    <source>
        <dbReference type="ARBA" id="ARBA00023002"/>
    </source>
</evidence>
<dbReference type="InterPro" id="IPR036291">
    <property type="entry name" value="NAD(P)-bd_dom_sf"/>
</dbReference>
<dbReference type="EMBL" id="JAHIBW010000004">
    <property type="protein sequence ID" value="KAG7311907.1"/>
    <property type="molecule type" value="Genomic_DNA"/>
</dbReference>
<accession>A0ABQ7R3P0</accession>
<evidence type="ECO:0000256" key="2">
    <source>
        <dbReference type="ARBA" id="ARBA00022857"/>
    </source>
</evidence>
<dbReference type="PRINTS" id="PR00081">
    <property type="entry name" value="GDHRDH"/>
</dbReference>
<reference evidence="5 6" key="1">
    <citation type="submission" date="2021-06" db="EMBL/GenBank/DDBJ databases">
        <title>A haploid diamondback moth (Plutella xylostella L.) genome assembly resolves 31 chromosomes and identifies a diamide resistance mutation.</title>
        <authorList>
            <person name="Ward C.M."/>
            <person name="Perry K.D."/>
            <person name="Baker G."/>
            <person name="Powis K."/>
            <person name="Heckel D.G."/>
            <person name="Baxter S.W."/>
        </authorList>
    </citation>
    <scope>NUCLEOTIDE SEQUENCE [LARGE SCALE GENOMIC DNA]</scope>
    <source>
        <strain evidence="5 6">LV</strain>
        <tissue evidence="5">Single pupa</tissue>
    </source>
</reference>
<evidence type="ECO:0000313" key="6">
    <source>
        <dbReference type="Proteomes" id="UP000823941"/>
    </source>
</evidence>
<evidence type="ECO:0000256" key="4">
    <source>
        <dbReference type="RuleBase" id="RU000363"/>
    </source>
</evidence>
<dbReference type="Pfam" id="PF00106">
    <property type="entry name" value="adh_short"/>
    <property type="match status" value="1"/>
</dbReference>
<dbReference type="Pfam" id="PF13561">
    <property type="entry name" value="adh_short_C2"/>
    <property type="match status" value="1"/>
</dbReference>
<protein>
    <recommendedName>
        <fullName evidence="7">Carbonyl reductase [NADPH] 1</fullName>
    </recommendedName>
</protein>
<keyword evidence="2" id="KW-0521">NADP</keyword>
<dbReference type="PRINTS" id="PR00080">
    <property type="entry name" value="SDRFAMILY"/>
</dbReference>
<dbReference type="PANTHER" id="PTHR43963">
    <property type="entry name" value="CARBONYL REDUCTASE 1-RELATED"/>
    <property type="match status" value="1"/>
</dbReference>
<dbReference type="Gene3D" id="3.40.50.720">
    <property type="entry name" value="NAD(P)-binding Rossmann-like Domain"/>
    <property type="match status" value="1"/>
</dbReference>
<evidence type="ECO:0000256" key="1">
    <source>
        <dbReference type="ARBA" id="ARBA00006484"/>
    </source>
</evidence>
<evidence type="ECO:0000313" key="5">
    <source>
        <dbReference type="EMBL" id="KAG7311907.1"/>
    </source>
</evidence>
<keyword evidence="3" id="KW-0560">Oxidoreductase</keyword>
<dbReference type="SUPFAM" id="SSF51735">
    <property type="entry name" value="NAD(P)-binding Rossmann-fold domains"/>
    <property type="match status" value="1"/>
</dbReference>
<keyword evidence="6" id="KW-1185">Reference proteome</keyword>
<evidence type="ECO:0008006" key="7">
    <source>
        <dbReference type="Google" id="ProtNLM"/>
    </source>
</evidence>
<dbReference type="InterPro" id="IPR002347">
    <property type="entry name" value="SDR_fam"/>
</dbReference>
<sequence>MEAKSFSAAMSPCRLVPLPSSQRGRDRKWLVYSQVHCSRVRMSGKVAVVTGSNKGLGLAIVKGLCERFPGDVYLTSRDVSRGRAAAAALVKQGLAPRFHQLDVTDRASITELRNHLEKEHGGLDLLINNAAVADSVNLFNSYEECENIINTNYRSVLTIQELLFPLMRDNGRVINISSDCGHLSNIRNEHWIRRLASDSLTVQDINEFVDCFLKSVKDGTFKKEDFADGGTVAAYRVAKVALSAVTRLQQRDLEGRSISVNSMHPGLVRTDMTHGVGFLSAEEAARTPLHLALDAPATLRGAYVWYDRKVIDWYDYKADWYFKTSTLKPK</sequence>